<proteinExistence type="predicted"/>
<reference evidence="3" key="4">
    <citation type="journal article" date="2015" name="G3 (Bethesda)">
        <title>Genome sequences of three phytopathogenic species of the Magnaporthaceae family of fungi.</title>
        <authorList>
            <person name="Okagaki L.H."/>
            <person name="Nunes C.C."/>
            <person name="Sailsbery J."/>
            <person name="Clay B."/>
            <person name="Brown D."/>
            <person name="John T."/>
            <person name="Oh Y."/>
            <person name="Young N."/>
            <person name="Fitzgerald M."/>
            <person name="Haas B.J."/>
            <person name="Zeng Q."/>
            <person name="Young S."/>
            <person name="Adiconis X."/>
            <person name="Fan L."/>
            <person name="Levin J.Z."/>
            <person name="Mitchell T.K."/>
            <person name="Okubara P.A."/>
            <person name="Farman M.L."/>
            <person name="Kohn L.M."/>
            <person name="Birren B."/>
            <person name="Ma L.-J."/>
            <person name="Dean R.A."/>
        </authorList>
    </citation>
    <scope>NUCLEOTIDE SEQUENCE</scope>
    <source>
        <strain evidence="3">R3-111a-1</strain>
    </source>
</reference>
<feature type="region of interest" description="Disordered" evidence="1">
    <location>
        <begin position="197"/>
        <end position="216"/>
    </location>
</feature>
<feature type="region of interest" description="Disordered" evidence="1">
    <location>
        <begin position="35"/>
        <end position="78"/>
    </location>
</feature>
<dbReference type="EnsemblFungi" id="EJT70138">
    <property type="protein sequence ID" value="EJT70138"/>
    <property type="gene ID" value="GGTG_12311"/>
</dbReference>
<evidence type="ECO:0000313" key="4">
    <source>
        <dbReference type="Proteomes" id="UP000006039"/>
    </source>
</evidence>
<dbReference type="STRING" id="644352.J3PFN6"/>
<dbReference type="GeneID" id="20352769"/>
<dbReference type="EMBL" id="GL385402">
    <property type="protein sequence ID" value="EJT70138.1"/>
    <property type="molecule type" value="Genomic_DNA"/>
</dbReference>
<reference evidence="2" key="3">
    <citation type="submission" date="2010-09" db="EMBL/GenBank/DDBJ databases">
        <title>Annotation of Gaeumannomyces graminis var. tritici R3-111a-1.</title>
        <authorList>
            <consortium name="The Broad Institute Genome Sequencing Platform"/>
            <person name="Ma L.-J."/>
            <person name="Dead R."/>
            <person name="Young S.K."/>
            <person name="Zeng Q."/>
            <person name="Gargeya S."/>
            <person name="Fitzgerald M."/>
            <person name="Haas B."/>
            <person name="Abouelleil A."/>
            <person name="Alvarado L."/>
            <person name="Arachchi H.M."/>
            <person name="Berlin A."/>
            <person name="Brown A."/>
            <person name="Chapman S.B."/>
            <person name="Chen Z."/>
            <person name="Dunbar C."/>
            <person name="Freedman E."/>
            <person name="Gearin G."/>
            <person name="Gellesch M."/>
            <person name="Goldberg J."/>
            <person name="Griggs A."/>
            <person name="Gujja S."/>
            <person name="Heiman D."/>
            <person name="Howarth C."/>
            <person name="Larson L."/>
            <person name="Lui A."/>
            <person name="MacDonald P.J.P."/>
            <person name="Mehta T."/>
            <person name="Montmayeur A."/>
            <person name="Murphy C."/>
            <person name="Neiman D."/>
            <person name="Pearson M."/>
            <person name="Priest M."/>
            <person name="Roberts A."/>
            <person name="Saif S."/>
            <person name="Shea T."/>
            <person name="Shenoy N."/>
            <person name="Sisk P."/>
            <person name="Stolte C."/>
            <person name="Sykes S."/>
            <person name="Yandava C."/>
            <person name="Wortman J."/>
            <person name="Nusbaum C."/>
            <person name="Birren B."/>
        </authorList>
    </citation>
    <scope>NUCLEOTIDE SEQUENCE</scope>
    <source>
        <strain evidence="2">R3-111a-1</strain>
    </source>
</reference>
<dbReference type="eggNOG" id="KOG4177">
    <property type="taxonomic scope" value="Eukaryota"/>
</dbReference>
<sequence length="216" mass="23815">MFNEGLHNAISLAITGLIRPLPEVPVAVGDLEAKPDDLPLSLAPDQNPGPQQSAEAMTPDSSTAALPSPANGTTADVGQPQVTPLGICPSDCRCKCHRDGIRSRCLSIVDSRDIEVQTFRTIDLQISQGMWEAARESVEERIIVLEEEMETSPWERETSFDMWFYEKYTKEELVALRGGIELERDDVCFAAIESFGNESSPRQASDARQEPWKGHG</sequence>
<organism evidence="2">
    <name type="scientific">Gaeumannomyces tritici (strain R3-111a-1)</name>
    <name type="common">Wheat and barley take-all root rot fungus</name>
    <name type="synonym">Gaeumannomyces graminis var. tritici</name>
    <dbReference type="NCBI Taxonomy" id="644352"/>
    <lineage>
        <taxon>Eukaryota</taxon>
        <taxon>Fungi</taxon>
        <taxon>Dikarya</taxon>
        <taxon>Ascomycota</taxon>
        <taxon>Pezizomycotina</taxon>
        <taxon>Sordariomycetes</taxon>
        <taxon>Sordariomycetidae</taxon>
        <taxon>Magnaporthales</taxon>
        <taxon>Magnaporthaceae</taxon>
        <taxon>Gaeumannomyces</taxon>
    </lineage>
</organism>
<reference evidence="3" key="5">
    <citation type="submission" date="2018-04" db="UniProtKB">
        <authorList>
            <consortium name="EnsemblFungi"/>
        </authorList>
    </citation>
    <scope>IDENTIFICATION</scope>
    <source>
        <strain evidence="3">R3-111a-1</strain>
    </source>
</reference>
<reference evidence="4" key="1">
    <citation type="submission" date="2010-07" db="EMBL/GenBank/DDBJ databases">
        <title>The genome sequence of Gaeumannomyces graminis var. tritici strain R3-111a-1.</title>
        <authorList>
            <consortium name="The Broad Institute Genome Sequencing Platform"/>
            <person name="Ma L.-J."/>
            <person name="Dead R."/>
            <person name="Young S."/>
            <person name="Zeng Q."/>
            <person name="Koehrsen M."/>
            <person name="Alvarado L."/>
            <person name="Berlin A."/>
            <person name="Chapman S.B."/>
            <person name="Chen Z."/>
            <person name="Freedman E."/>
            <person name="Gellesch M."/>
            <person name="Goldberg J."/>
            <person name="Griggs A."/>
            <person name="Gujja S."/>
            <person name="Heilman E.R."/>
            <person name="Heiman D."/>
            <person name="Hepburn T."/>
            <person name="Howarth C."/>
            <person name="Jen D."/>
            <person name="Larson L."/>
            <person name="Mehta T."/>
            <person name="Neiman D."/>
            <person name="Pearson M."/>
            <person name="Roberts A."/>
            <person name="Saif S."/>
            <person name="Shea T."/>
            <person name="Shenoy N."/>
            <person name="Sisk P."/>
            <person name="Stolte C."/>
            <person name="Sykes S."/>
            <person name="Walk T."/>
            <person name="White J."/>
            <person name="Yandava C."/>
            <person name="Haas B."/>
            <person name="Nusbaum C."/>
            <person name="Birren B."/>
        </authorList>
    </citation>
    <scope>NUCLEOTIDE SEQUENCE [LARGE SCALE GENOMIC DNA]</scope>
    <source>
        <strain evidence="4">R3-111a-1</strain>
    </source>
</reference>
<feature type="compositionally biased region" description="Basic and acidic residues" evidence="1">
    <location>
        <begin position="205"/>
        <end position="216"/>
    </location>
</feature>
<dbReference type="Proteomes" id="UP000006039">
    <property type="component" value="Unassembled WGS sequence"/>
</dbReference>
<accession>J3PFN6</accession>
<keyword evidence="4" id="KW-1185">Reference proteome</keyword>
<evidence type="ECO:0000313" key="3">
    <source>
        <dbReference type="EnsemblFungi" id="EJT70138"/>
    </source>
</evidence>
<gene>
    <name evidence="3" type="primary">20352769</name>
    <name evidence="2" type="ORF">GGTG_12311</name>
</gene>
<protein>
    <submittedName>
        <fullName evidence="2 3">Uncharacterized protein</fullName>
    </submittedName>
</protein>
<dbReference type="RefSeq" id="XP_009228472.1">
    <property type="nucleotide sequence ID" value="XM_009230208.1"/>
</dbReference>
<dbReference type="HOGENOM" id="CLU_1277689_0_0_1"/>
<feature type="compositionally biased region" description="Polar residues" evidence="1">
    <location>
        <begin position="48"/>
        <end position="78"/>
    </location>
</feature>
<evidence type="ECO:0000313" key="2">
    <source>
        <dbReference type="EMBL" id="EJT70138.1"/>
    </source>
</evidence>
<name>J3PFN6_GAET3</name>
<dbReference type="VEuPathDB" id="FungiDB:GGTG_12311"/>
<dbReference type="AlphaFoldDB" id="J3PFN6"/>
<evidence type="ECO:0000256" key="1">
    <source>
        <dbReference type="SAM" id="MobiDB-lite"/>
    </source>
</evidence>
<reference evidence="2" key="2">
    <citation type="submission" date="2010-07" db="EMBL/GenBank/DDBJ databases">
        <authorList>
            <consortium name="The Broad Institute Genome Sequencing Platform"/>
            <consortium name="Broad Institute Genome Sequencing Center for Infectious Disease"/>
            <person name="Ma L.-J."/>
            <person name="Dead R."/>
            <person name="Young S."/>
            <person name="Zeng Q."/>
            <person name="Koehrsen M."/>
            <person name="Alvarado L."/>
            <person name="Berlin A."/>
            <person name="Chapman S.B."/>
            <person name="Chen Z."/>
            <person name="Freedman E."/>
            <person name="Gellesch M."/>
            <person name="Goldberg J."/>
            <person name="Griggs A."/>
            <person name="Gujja S."/>
            <person name="Heilman E.R."/>
            <person name="Heiman D."/>
            <person name="Hepburn T."/>
            <person name="Howarth C."/>
            <person name="Jen D."/>
            <person name="Larson L."/>
            <person name="Mehta T."/>
            <person name="Neiman D."/>
            <person name="Pearson M."/>
            <person name="Roberts A."/>
            <person name="Saif S."/>
            <person name="Shea T."/>
            <person name="Shenoy N."/>
            <person name="Sisk P."/>
            <person name="Stolte C."/>
            <person name="Sykes S."/>
            <person name="Walk T."/>
            <person name="White J."/>
            <person name="Yandava C."/>
            <person name="Haas B."/>
            <person name="Nusbaum C."/>
            <person name="Birren B."/>
        </authorList>
    </citation>
    <scope>NUCLEOTIDE SEQUENCE</scope>
    <source>
        <strain evidence="2">R3-111a-1</strain>
    </source>
</reference>